<dbReference type="PANTHER" id="PTHR36978:SF4">
    <property type="entry name" value="P-LOOP CONTAINING NUCLEOSIDE TRIPHOSPHATE HYDROLASE PROTEIN"/>
    <property type="match status" value="1"/>
</dbReference>
<reference evidence="1 2" key="1">
    <citation type="submission" date="2020-06" db="EMBL/GenBank/DDBJ databases">
        <title>Sulfitobacter algicola sp. nov., isolated from green algae.</title>
        <authorList>
            <person name="Wang C."/>
        </authorList>
    </citation>
    <scope>NUCLEOTIDE SEQUENCE [LARGE SCALE GENOMIC DNA]</scope>
    <source>
        <strain evidence="1 2">1151</strain>
    </source>
</reference>
<dbReference type="PANTHER" id="PTHR36978">
    <property type="entry name" value="P-LOOP CONTAINING NUCLEOTIDE TRIPHOSPHATE HYDROLASE"/>
    <property type="match status" value="1"/>
</dbReference>
<dbReference type="RefSeq" id="WP_174134967.1">
    <property type="nucleotide sequence ID" value="NZ_JABUFE010000001.1"/>
</dbReference>
<dbReference type="Proteomes" id="UP000777935">
    <property type="component" value="Unassembled WGS sequence"/>
</dbReference>
<dbReference type="SUPFAM" id="SSF52540">
    <property type="entry name" value="P-loop containing nucleoside triphosphate hydrolases"/>
    <property type="match status" value="1"/>
</dbReference>
<organism evidence="1 2">
    <name type="scientific">Parasulfitobacter algicola</name>
    <dbReference type="NCBI Taxonomy" id="2614809"/>
    <lineage>
        <taxon>Bacteria</taxon>
        <taxon>Pseudomonadati</taxon>
        <taxon>Pseudomonadota</taxon>
        <taxon>Alphaproteobacteria</taxon>
        <taxon>Rhodobacterales</taxon>
        <taxon>Roseobacteraceae</taxon>
        <taxon>Parasulfitobacter</taxon>
    </lineage>
</organism>
<dbReference type="Gene3D" id="3.40.50.300">
    <property type="entry name" value="P-loop containing nucleotide triphosphate hydrolases"/>
    <property type="match status" value="1"/>
</dbReference>
<dbReference type="EMBL" id="JABUFE010000001">
    <property type="protein sequence ID" value="NSX53719.1"/>
    <property type="molecule type" value="Genomic_DNA"/>
</dbReference>
<dbReference type="InterPro" id="IPR027417">
    <property type="entry name" value="P-loop_NTPase"/>
</dbReference>
<dbReference type="Pfam" id="PF17784">
    <property type="entry name" value="Sulfotransfer_4"/>
    <property type="match status" value="1"/>
</dbReference>
<name>A0ABX2ILI9_9RHOB</name>
<protein>
    <submittedName>
        <fullName evidence="1">Sulfotransferase family protein</fullName>
    </submittedName>
</protein>
<dbReference type="InterPro" id="IPR040632">
    <property type="entry name" value="Sulfotransfer_4"/>
</dbReference>
<gene>
    <name evidence="1" type="ORF">HRQ87_02795</name>
</gene>
<evidence type="ECO:0000313" key="2">
    <source>
        <dbReference type="Proteomes" id="UP000777935"/>
    </source>
</evidence>
<evidence type="ECO:0000313" key="1">
    <source>
        <dbReference type="EMBL" id="NSX53719.1"/>
    </source>
</evidence>
<accession>A0ABX2ILI9</accession>
<comment type="caution">
    <text evidence="1">The sequence shown here is derived from an EMBL/GenBank/DDBJ whole genome shotgun (WGS) entry which is preliminary data.</text>
</comment>
<proteinExistence type="predicted"/>
<sequence>MTLEIIGAGMGRTGTESLREALLHLGFGPCHHMVELRANGELVPSWLSVAQGETADWDALFVGYRSQADWPGAAYWRDLADHFPDAKVILTLRDADSWYASMTKTILPFIKAKGRHAPPHRNDIATFCELIFNRIFDGKINDPDHAKAVYEAHNASVIETIPSDRLLIYPVGSDWVPLCDFLGKPVPDVDFPSGNTTTQFQKRIADNMI</sequence>
<keyword evidence="2" id="KW-1185">Reference proteome</keyword>